<feature type="chain" id="PRO_5007888175" description="OmpA-like domain-containing protein" evidence="6">
    <location>
        <begin position="22"/>
        <end position="434"/>
    </location>
</feature>
<evidence type="ECO:0000256" key="4">
    <source>
        <dbReference type="PROSITE-ProRule" id="PRU00473"/>
    </source>
</evidence>
<comment type="subcellular location">
    <subcellularLocation>
        <location evidence="1">Cell outer membrane</location>
    </subcellularLocation>
</comment>
<dbReference type="PANTHER" id="PTHR30329:SF21">
    <property type="entry name" value="LIPOPROTEIN YIAD-RELATED"/>
    <property type="match status" value="1"/>
</dbReference>
<keyword evidence="6" id="KW-0732">Signal</keyword>
<evidence type="ECO:0000256" key="6">
    <source>
        <dbReference type="SAM" id="SignalP"/>
    </source>
</evidence>
<dbReference type="Pfam" id="PF00691">
    <property type="entry name" value="OmpA"/>
    <property type="match status" value="1"/>
</dbReference>
<gene>
    <name evidence="8" type="ORF">ULVI_02670</name>
</gene>
<name>A0A167IHY1_9FLAO</name>
<dbReference type="InterPro" id="IPR006664">
    <property type="entry name" value="OMP_bac"/>
</dbReference>
<dbReference type="OrthoDB" id="9800869at2"/>
<keyword evidence="3" id="KW-0998">Cell outer membrane</keyword>
<evidence type="ECO:0000256" key="2">
    <source>
        <dbReference type="ARBA" id="ARBA00023136"/>
    </source>
</evidence>
<dbReference type="InterPro" id="IPR006665">
    <property type="entry name" value="OmpA-like"/>
</dbReference>
<dbReference type="Proteomes" id="UP000077013">
    <property type="component" value="Unassembled WGS sequence"/>
</dbReference>
<dbReference type="GO" id="GO:0009279">
    <property type="term" value="C:cell outer membrane"/>
    <property type="evidence" value="ECO:0007669"/>
    <property type="project" value="UniProtKB-SubCell"/>
</dbReference>
<dbReference type="RefSeq" id="WP_068589471.1">
    <property type="nucleotide sequence ID" value="NZ_LRXL01000026.1"/>
</dbReference>
<protein>
    <recommendedName>
        <fullName evidence="7">OmpA-like domain-containing protein</fullName>
    </recommendedName>
</protein>
<dbReference type="InterPro" id="IPR036737">
    <property type="entry name" value="OmpA-like_sf"/>
</dbReference>
<keyword evidence="2 4" id="KW-0472">Membrane</keyword>
<evidence type="ECO:0000259" key="7">
    <source>
        <dbReference type="PROSITE" id="PS51123"/>
    </source>
</evidence>
<evidence type="ECO:0000256" key="3">
    <source>
        <dbReference type="ARBA" id="ARBA00023237"/>
    </source>
</evidence>
<feature type="compositionally biased region" description="Basic and acidic residues" evidence="5">
    <location>
        <begin position="35"/>
        <end position="59"/>
    </location>
</feature>
<feature type="compositionally biased region" description="Basic residues" evidence="5">
    <location>
        <begin position="68"/>
        <end position="77"/>
    </location>
</feature>
<dbReference type="Gene3D" id="2.60.120.560">
    <property type="entry name" value="Exo-inulinase, domain 1"/>
    <property type="match status" value="1"/>
</dbReference>
<feature type="signal peptide" evidence="6">
    <location>
        <begin position="1"/>
        <end position="21"/>
    </location>
</feature>
<evidence type="ECO:0000256" key="5">
    <source>
        <dbReference type="SAM" id="MobiDB-lite"/>
    </source>
</evidence>
<dbReference type="PROSITE" id="PS51123">
    <property type="entry name" value="OMPA_2"/>
    <property type="match status" value="1"/>
</dbReference>
<proteinExistence type="predicted"/>
<dbReference type="EMBL" id="LRXL01000026">
    <property type="protein sequence ID" value="OAB79670.1"/>
    <property type="molecule type" value="Genomic_DNA"/>
</dbReference>
<feature type="domain" description="OmpA-like" evidence="7">
    <location>
        <begin position="319"/>
        <end position="434"/>
    </location>
</feature>
<dbReference type="STRING" id="1763537.ULVI_02670"/>
<dbReference type="PANTHER" id="PTHR30329">
    <property type="entry name" value="STATOR ELEMENT OF FLAGELLAR MOTOR COMPLEX"/>
    <property type="match status" value="1"/>
</dbReference>
<evidence type="ECO:0000313" key="8">
    <source>
        <dbReference type="EMBL" id="OAB79670.1"/>
    </source>
</evidence>
<organism evidence="8 9">
    <name type="scientific">Cochleicola gelatinilyticus</name>
    <dbReference type="NCBI Taxonomy" id="1763537"/>
    <lineage>
        <taxon>Bacteria</taxon>
        <taxon>Pseudomonadati</taxon>
        <taxon>Bacteroidota</taxon>
        <taxon>Flavobacteriia</taxon>
        <taxon>Flavobacteriales</taxon>
        <taxon>Flavobacteriaceae</taxon>
        <taxon>Cochleicola</taxon>
    </lineage>
</organism>
<keyword evidence="9" id="KW-1185">Reference proteome</keyword>
<dbReference type="InterPro" id="IPR050330">
    <property type="entry name" value="Bact_OuterMem_StrucFunc"/>
</dbReference>
<feature type="region of interest" description="Disordered" evidence="5">
    <location>
        <begin position="35"/>
        <end position="105"/>
    </location>
</feature>
<evidence type="ECO:0000313" key="9">
    <source>
        <dbReference type="Proteomes" id="UP000077013"/>
    </source>
</evidence>
<evidence type="ECO:0000256" key="1">
    <source>
        <dbReference type="ARBA" id="ARBA00004442"/>
    </source>
</evidence>
<feature type="compositionally biased region" description="Polar residues" evidence="5">
    <location>
        <begin position="91"/>
        <end position="105"/>
    </location>
</feature>
<dbReference type="PRINTS" id="PR01021">
    <property type="entry name" value="OMPADOMAIN"/>
</dbReference>
<reference evidence="8 9" key="1">
    <citation type="submission" date="2016-02" db="EMBL/GenBank/DDBJ databases">
        <title>Ulvibacter sp. LPB0005, isolated from Thais luteostoma.</title>
        <authorList>
            <person name="Shin S.-K."/>
            <person name="Yi H."/>
        </authorList>
    </citation>
    <scope>NUCLEOTIDE SEQUENCE [LARGE SCALE GENOMIC DNA]</scope>
    <source>
        <strain evidence="8 9">LPB0005</strain>
    </source>
</reference>
<dbReference type="CDD" id="cd07185">
    <property type="entry name" value="OmpA_C-like"/>
    <property type="match status" value="1"/>
</dbReference>
<sequence length="434" mass="48092">MKKIILFTGILFACCTTNSNAQFFKKLGEKVGKAAERGVERTVERRVERETEKSTDRTLDTIIEAPKSKKKRKRNRRNKNDSGNVIGGAPNQENNTSNEPDYTVSSNFDFTPGTVSIFNDDFSKDGPGDFPAKWDTNGSGELVTINGKKWFRLGNSSTFIPMTTTTLPENYTVQFDLLTQGLDKKTSSQAYVTLAFEDTKGYEKPSTWSMVEISPCQFIGNLGVVEKQVNGKRILRNQIGKDYRNTINGKSTVSVAVNKTRIRVWLNDNKIVDVPRLRDEAADVFKIKTRGLRDMRNVDEVYITNVRIGKAGADNRSKLLTEGRLSTNAILFNTGSATIKSGADAVLREVAGAMKSNPELKIMIVGHTDSDGNDATNLTLSKDRATAVKEELFLQYDVEANRIQVDGKGDTQPVADNTSASGKAQNRRVEFIAM</sequence>
<accession>A0A167IHY1</accession>
<dbReference type="Gene3D" id="3.30.1330.60">
    <property type="entry name" value="OmpA-like domain"/>
    <property type="match status" value="1"/>
</dbReference>
<dbReference type="AlphaFoldDB" id="A0A167IHY1"/>
<dbReference type="SUPFAM" id="SSF103088">
    <property type="entry name" value="OmpA-like"/>
    <property type="match status" value="1"/>
</dbReference>
<comment type="caution">
    <text evidence="8">The sequence shown here is derived from an EMBL/GenBank/DDBJ whole genome shotgun (WGS) entry which is preliminary data.</text>
</comment>